<accession>A0A2A6BXW3</accession>
<dbReference type="Proteomes" id="UP000005239">
    <property type="component" value="Unassembled WGS sequence"/>
</dbReference>
<name>A0A2A6BXW3_PRIPA</name>
<proteinExistence type="predicted"/>
<evidence type="ECO:0000313" key="2">
    <source>
        <dbReference type="Proteomes" id="UP000005239"/>
    </source>
</evidence>
<protein>
    <submittedName>
        <fullName evidence="1">Uncharacterized protein</fullName>
    </submittedName>
</protein>
<reference evidence="1" key="2">
    <citation type="submission" date="2022-06" db="UniProtKB">
        <authorList>
            <consortium name="EnsemblMetazoa"/>
        </authorList>
    </citation>
    <scope>IDENTIFICATION</scope>
    <source>
        <strain evidence="1">PS312</strain>
    </source>
</reference>
<evidence type="ECO:0000313" key="1">
    <source>
        <dbReference type="EnsemblMetazoa" id="PPA11574.1"/>
    </source>
</evidence>
<keyword evidence="2" id="KW-1185">Reference proteome</keyword>
<gene>
    <name evidence="1" type="primary">WBGene00101128</name>
</gene>
<dbReference type="PANTHER" id="PTHR34851">
    <property type="entry name" value="PROTEIN CBG05235-RELATED"/>
    <property type="match status" value="1"/>
</dbReference>
<dbReference type="Pfam" id="PF25093">
    <property type="entry name" value="DUF7807"/>
    <property type="match status" value="1"/>
</dbReference>
<reference evidence="2" key="1">
    <citation type="journal article" date="2008" name="Nat. Genet.">
        <title>The Pristionchus pacificus genome provides a unique perspective on nematode lifestyle and parasitism.</title>
        <authorList>
            <person name="Dieterich C."/>
            <person name="Clifton S.W."/>
            <person name="Schuster L.N."/>
            <person name="Chinwalla A."/>
            <person name="Delehaunty K."/>
            <person name="Dinkelacker I."/>
            <person name="Fulton L."/>
            <person name="Fulton R."/>
            <person name="Godfrey J."/>
            <person name="Minx P."/>
            <person name="Mitreva M."/>
            <person name="Roeseler W."/>
            <person name="Tian H."/>
            <person name="Witte H."/>
            <person name="Yang S.P."/>
            <person name="Wilson R.K."/>
            <person name="Sommer R.J."/>
        </authorList>
    </citation>
    <scope>NUCLEOTIDE SEQUENCE [LARGE SCALE GENOMIC DNA]</scope>
    <source>
        <strain evidence="2">PS312</strain>
    </source>
</reference>
<sequence length="242" mass="27003">MYRCCCCSVSVGSRIFATLTAIGAFFALIGNFGTVSGWYYWLFNAIFLIIDFIAAILVFVAVKRRNPTYMIPILVITVVNEIMGLVYLGFAIAAIFADGSPLAASLINFYNSLPGFQDSLNYWGITVNDFVSAYAISLSIGIFIAILFNIWVFVTHFQTYKMLKERMHHCDDHFHNIPPSHIVPASYPPPSSGYPSADPCPYPQSSMYATQSAPSAPPVDTLAYPTGYRFNHEEKRVEQVWS</sequence>
<dbReference type="AlphaFoldDB" id="A0A2A6BXW3"/>
<dbReference type="PANTHER" id="PTHR34851:SF5">
    <property type="entry name" value="MARVEL DOMAIN-CONTAINING PROTEIN"/>
    <property type="match status" value="1"/>
</dbReference>
<dbReference type="InterPro" id="IPR056709">
    <property type="entry name" value="DUF7807"/>
</dbReference>
<organism evidence="1 2">
    <name type="scientific">Pristionchus pacificus</name>
    <name type="common">Parasitic nematode worm</name>
    <dbReference type="NCBI Taxonomy" id="54126"/>
    <lineage>
        <taxon>Eukaryota</taxon>
        <taxon>Metazoa</taxon>
        <taxon>Ecdysozoa</taxon>
        <taxon>Nematoda</taxon>
        <taxon>Chromadorea</taxon>
        <taxon>Rhabditida</taxon>
        <taxon>Rhabditina</taxon>
        <taxon>Diplogasteromorpha</taxon>
        <taxon>Diplogasteroidea</taxon>
        <taxon>Neodiplogasteridae</taxon>
        <taxon>Pristionchus</taxon>
    </lineage>
</organism>
<accession>A0A8R1U9L0</accession>
<dbReference type="EnsemblMetazoa" id="PPA11574.1">
    <property type="protein sequence ID" value="PPA11574.1"/>
    <property type="gene ID" value="WBGene00101128"/>
</dbReference>